<comment type="similarity">
    <text evidence="9">Belongs to the WRKY group I family.</text>
</comment>
<feature type="compositionally biased region" description="Basic and acidic residues" evidence="10">
    <location>
        <begin position="148"/>
        <end position="163"/>
    </location>
</feature>
<dbReference type="PROSITE" id="PS50811">
    <property type="entry name" value="WRKY"/>
    <property type="match status" value="2"/>
</dbReference>
<feature type="region of interest" description="Disordered" evidence="10">
    <location>
        <begin position="207"/>
        <end position="231"/>
    </location>
</feature>
<dbReference type="PANTHER" id="PTHR31221">
    <property type="entry name" value="WRKY TRANSCRIPTION FACTOR PROTEIN 1-RELATED"/>
    <property type="match status" value="1"/>
</dbReference>
<dbReference type="SUPFAM" id="SSF118290">
    <property type="entry name" value="WRKY DNA-binding domain"/>
    <property type="match status" value="2"/>
</dbReference>
<dbReference type="Proteomes" id="UP001206925">
    <property type="component" value="Unassembled WGS sequence"/>
</dbReference>
<feature type="compositionally biased region" description="Polar residues" evidence="10">
    <location>
        <begin position="77"/>
        <end position="90"/>
    </location>
</feature>
<evidence type="ECO:0000256" key="5">
    <source>
        <dbReference type="ARBA" id="ARBA00023015"/>
    </source>
</evidence>
<dbReference type="FunFam" id="2.20.25.80:FF:000006">
    <property type="entry name" value="WRKY transcription factor"/>
    <property type="match status" value="1"/>
</dbReference>
<feature type="compositionally biased region" description="Basic and acidic residues" evidence="10">
    <location>
        <begin position="342"/>
        <end position="366"/>
    </location>
</feature>
<dbReference type="FunFam" id="2.20.25.80:FF:000003">
    <property type="entry name" value="WRKY transcription factor 57"/>
    <property type="match status" value="1"/>
</dbReference>
<accession>A0AAD5GW26</accession>
<comment type="subcellular location">
    <subcellularLocation>
        <location evidence="1">Nucleus</location>
    </subcellularLocation>
</comment>
<evidence type="ECO:0000259" key="11">
    <source>
        <dbReference type="PROSITE" id="PS50811"/>
    </source>
</evidence>
<dbReference type="InterPro" id="IPR044810">
    <property type="entry name" value="WRKY_plant"/>
</dbReference>
<protein>
    <recommendedName>
        <fullName evidence="11">WRKY domain-containing protein</fullName>
    </recommendedName>
</protein>
<keyword evidence="2" id="KW-0479">Metal-binding</keyword>
<dbReference type="GO" id="GO:0046872">
    <property type="term" value="F:metal ion binding"/>
    <property type="evidence" value="ECO:0007669"/>
    <property type="project" value="UniProtKB-KW"/>
</dbReference>
<evidence type="ECO:0000313" key="13">
    <source>
        <dbReference type="Proteomes" id="UP001206925"/>
    </source>
</evidence>
<dbReference type="PANTHER" id="PTHR31221:SF141">
    <property type="entry name" value="WRKY PROTEIN"/>
    <property type="match status" value="1"/>
</dbReference>
<evidence type="ECO:0000256" key="1">
    <source>
        <dbReference type="ARBA" id="ARBA00004123"/>
    </source>
</evidence>
<evidence type="ECO:0000256" key="8">
    <source>
        <dbReference type="ARBA" id="ARBA00023242"/>
    </source>
</evidence>
<sequence>MFDHLEFEQSPFGMSHQQALAQVTAQAAFSQSYFNHSQPEDQPSATAPSEEQPQTVNAVNTQSDLEDSQIGSPDELSFSQSDVTESQQMTVVDTNDGYNWRKYGQKQVKASEHPRSYYKCTYANCTVKKKVGQSLDGHITDIVYKGQHNHDPPPPKRAKEGAEVNKPNNSQMERRVVEKPVADQGSGQLMRFDQGCNQLLDQGFNQLTRTDEPDDEPNPKRRNTEVGPVSVPVDSALSNKMVPEPKIVVQTRSEVDLLNDGFKWRKYGQKVVKGNTNPRSYYKCTSAGCNVRKHVERSPSDPKSVITTYEGKHNHDIPVSKHRGYFSNDSGGQMGQSTRPSQRKDTKVEDNKRPVLLQMKEEAIAA</sequence>
<dbReference type="Gene3D" id="2.20.25.80">
    <property type="entry name" value="WRKY domain"/>
    <property type="match status" value="2"/>
</dbReference>
<dbReference type="SMART" id="SM00774">
    <property type="entry name" value="WRKY"/>
    <property type="match status" value="2"/>
</dbReference>
<evidence type="ECO:0000256" key="2">
    <source>
        <dbReference type="ARBA" id="ARBA00022723"/>
    </source>
</evidence>
<dbReference type="AlphaFoldDB" id="A0AAD5GW26"/>
<evidence type="ECO:0000256" key="9">
    <source>
        <dbReference type="ARBA" id="ARBA00061157"/>
    </source>
</evidence>
<feature type="region of interest" description="Disordered" evidence="10">
    <location>
        <begin position="35"/>
        <end position="90"/>
    </location>
</feature>
<evidence type="ECO:0000256" key="10">
    <source>
        <dbReference type="SAM" id="MobiDB-lite"/>
    </source>
</evidence>
<gene>
    <name evidence="12" type="ORF">M8C21_032779</name>
</gene>
<keyword evidence="8" id="KW-0539">Nucleus</keyword>
<name>A0AAD5GW26_AMBAR</name>
<evidence type="ECO:0000256" key="4">
    <source>
        <dbReference type="ARBA" id="ARBA00022833"/>
    </source>
</evidence>
<keyword evidence="13" id="KW-1185">Reference proteome</keyword>
<proteinExistence type="inferred from homology"/>
<organism evidence="12 13">
    <name type="scientific">Ambrosia artemisiifolia</name>
    <name type="common">Common ragweed</name>
    <dbReference type="NCBI Taxonomy" id="4212"/>
    <lineage>
        <taxon>Eukaryota</taxon>
        <taxon>Viridiplantae</taxon>
        <taxon>Streptophyta</taxon>
        <taxon>Embryophyta</taxon>
        <taxon>Tracheophyta</taxon>
        <taxon>Spermatophyta</taxon>
        <taxon>Magnoliopsida</taxon>
        <taxon>eudicotyledons</taxon>
        <taxon>Gunneridae</taxon>
        <taxon>Pentapetalae</taxon>
        <taxon>asterids</taxon>
        <taxon>campanulids</taxon>
        <taxon>Asterales</taxon>
        <taxon>Asteraceae</taxon>
        <taxon>Asteroideae</taxon>
        <taxon>Heliantheae alliance</taxon>
        <taxon>Heliantheae</taxon>
        <taxon>Ambrosia</taxon>
    </lineage>
</organism>
<evidence type="ECO:0000256" key="3">
    <source>
        <dbReference type="ARBA" id="ARBA00022737"/>
    </source>
</evidence>
<feature type="compositionally biased region" description="Polar residues" evidence="10">
    <location>
        <begin position="35"/>
        <end position="63"/>
    </location>
</feature>
<dbReference type="Pfam" id="PF03106">
    <property type="entry name" value="WRKY"/>
    <property type="match status" value="2"/>
</dbReference>
<keyword evidence="6" id="KW-0238">DNA-binding</keyword>
<dbReference type="GO" id="GO:0043565">
    <property type="term" value="F:sequence-specific DNA binding"/>
    <property type="evidence" value="ECO:0007669"/>
    <property type="project" value="InterPro"/>
</dbReference>
<feature type="domain" description="WRKY" evidence="11">
    <location>
        <begin position="95"/>
        <end position="153"/>
    </location>
</feature>
<keyword evidence="5" id="KW-0805">Transcription regulation</keyword>
<feature type="region of interest" description="Disordered" evidence="10">
    <location>
        <begin position="144"/>
        <end position="171"/>
    </location>
</feature>
<feature type="region of interest" description="Disordered" evidence="10">
    <location>
        <begin position="312"/>
        <end position="366"/>
    </location>
</feature>
<dbReference type="GO" id="GO:0005634">
    <property type="term" value="C:nucleus"/>
    <property type="evidence" value="ECO:0007669"/>
    <property type="project" value="UniProtKB-SubCell"/>
</dbReference>
<keyword evidence="3" id="KW-0677">Repeat</keyword>
<evidence type="ECO:0000256" key="6">
    <source>
        <dbReference type="ARBA" id="ARBA00023125"/>
    </source>
</evidence>
<dbReference type="InterPro" id="IPR003657">
    <property type="entry name" value="WRKY_dom"/>
</dbReference>
<feature type="compositionally biased region" description="Polar residues" evidence="10">
    <location>
        <begin position="327"/>
        <end position="340"/>
    </location>
</feature>
<dbReference type="InterPro" id="IPR036576">
    <property type="entry name" value="WRKY_dom_sf"/>
</dbReference>
<dbReference type="EMBL" id="JAMZMK010000103">
    <property type="protein sequence ID" value="KAI7757540.1"/>
    <property type="molecule type" value="Genomic_DNA"/>
</dbReference>
<keyword evidence="4" id="KW-0862">Zinc</keyword>
<keyword evidence="7" id="KW-0804">Transcription</keyword>
<dbReference type="GO" id="GO:0003700">
    <property type="term" value="F:DNA-binding transcription factor activity"/>
    <property type="evidence" value="ECO:0007669"/>
    <property type="project" value="InterPro"/>
</dbReference>
<feature type="domain" description="WRKY" evidence="11">
    <location>
        <begin position="253"/>
        <end position="318"/>
    </location>
</feature>
<reference evidence="12" key="1">
    <citation type="submission" date="2022-06" db="EMBL/GenBank/DDBJ databases">
        <title>Uncovering the hologenomic basis of an extraordinary plant invasion.</title>
        <authorList>
            <person name="Bieker V.C."/>
            <person name="Martin M.D."/>
            <person name="Gilbert T."/>
            <person name="Hodgins K."/>
            <person name="Battlay P."/>
            <person name="Petersen B."/>
            <person name="Wilson J."/>
        </authorList>
    </citation>
    <scope>NUCLEOTIDE SEQUENCE</scope>
    <source>
        <strain evidence="12">AA19_3_7</strain>
        <tissue evidence="12">Leaf</tissue>
    </source>
</reference>
<evidence type="ECO:0000313" key="12">
    <source>
        <dbReference type="EMBL" id="KAI7757540.1"/>
    </source>
</evidence>
<evidence type="ECO:0000256" key="7">
    <source>
        <dbReference type="ARBA" id="ARBA00023163"/>
    </source>
</evidence>
<comment type="caution">
    <text evidence="12">The sequence shown here is derived from an EMBL/GenBank/DDBJ whole genome shotgun (WGS) entry which is preliminary data.</text>
</comment>